<comment type="caution">
    <text evidence="2">The sequence shown here is derived from an EMBL/GenBank/DDBJ whole genome shotgun (WGS) entry which is preliminary data.</text>
</comment>
<feature type="transmembrane region" description="Helical" evidence="1">
    <location>
        <begin position="177"/>
        <end position="210"/>
    </location>
</feature>
<dbReference type="AlphaFoldDB" id="A0A3N2GTG4"/>
<accession>A0A3N2GTG4</accession>
<proteinExistence type="predicted"/>
<keyword evidence="1" id="KW-0812">Transmembrane</keyword>
<feature type="transmembrane region" description="Helical" evidence="1">
    <location>
        <begin position="136"/>
        <end position="157"/>
    </location>
</feature>
<feature type="transmembrane region" description="Helical" evidence="1">
    <location>
        <begin position="95"/>
        <end position="115"/>
    </location>
</feature>
<evidence type="ECO:0008006" key="4">
    <source>
        <dbReference type="Google" id="ProtNLM"/>
    </source>
</evidence>
<feature type="transmembrane region" description="Helical" evidence="1">
    <location>
        <begin position="66"/>
        <end position="89"/>
    </location>
</feature>
<dbReference type="EMBL" id="RKHY01000001">
    <property type="protein sequence ID" value="ROS39540.1"/>
    <property type="molecule type" value="Genomic_DNA"/>
</dbReference>
<keyword evidence="1" id="KW-1133">Transmembrane helix</keyword>
<keyword evidence="3" id="KW-1185">Reference proteome</keyword>
<name>A0A3N2GTG4_9PSEU</name>
<organism evidence="2 3">
    <name type="scientific">Amycolatopsis thermoflava</name>
    <dbReference type="NCBI Taxonomy" id="84480"/>
    <lineage>
        <taxon>Bacteria</taxon>
        <taxon>Bacillati</taxon>
        <taxon>Actinomycetota</taxon>
        <taxon>Actinomycetes</taxon>
        <taxon>Pseudonocardiales</taxon>
        <taxon>Pseudonocardiaceae</taxon>
        <taxon>Amycolatopsis</taxon>
        <taxon>Amycolatopsis methanolica group</taxon>
    </lineage>
</organism>
<evidence type="ECO:0000256" key="1">
    <source>
        <dbReference type="SAM" id="Phobius"/>
    </source>
</evidence>
<evidence type="ECO:0000313" key="3">
    <source>
        <dbReference type="Proteomes" id="UP000274843"/>
    </source>
</evidence>
<keyword evidence="1" id="KW-0472">Membrane</keyword>
<evidence type="ECO:0000313" key="2">
    <source>
        <dbReference type="EMBL" id="ROS39540.1"/>
    </source>
</evidence>
<feature type="transmembrane region" description="Helical" evidence="1">
    <location>
        <begin position="20"/>
        <end position="45"/>
    </location>
</feature>
<dbReference type="Proteomes" id="UP000274843">
    <property type="component" value="Unassembled WGS sequence"/>
</dbReference>
<protein>
    <recommendedName>
        <fullName evidence="4">DUF2269 domain-containing protein</fullName>
    </recommendedName>
</protein>
<sequence>MWAAFPGGSLGSMLKSWRHAAVWLHIITSVGWMAEALTLFVLMLIGSGGDPGRRASAMSMAHAIDLHLLAPLANASAFTGFLLAAATPWGFFRHWWVFGKFTITVVQFNVAIIVLSPALADAEQAALAGDPSPAPWGLVAGTVLMVSAIAFQAWLSVAKPWKRTPWAGAAKPQTGPVWVFAAAVCAPLADAGIGLVLGFPIPLLSVIALVTRLVSRRRSVLPARSRAAVGG</sequence>
<gene>
    <name evidence="2" type="ORF">EDD35_1845</name>
</gene>
<reference evidence="2 3" key="1">
    <citation type="submission" date="2018-11" db="EMBL/GenBank/DDBJ databases">
        <title>Sequencing the genomes of 1000 actinobacteria strains.</title>
        <authorList>
            <person name="Klenk H.-P."/>
        </authorList>
    </citation>
    <scope>NUCLEOTIDE SEQUENCE [LARGE SCALE GENOMIC DNA]</scope>
    <source>
        <strain evidence="2 3">DSM 44348</strain>
    </source>
</reference>